<proteinExistence type="predicted"/>
<feature type="domain" description="HTH tetR-type" evidence="3">
    <location>
        <begin position="6"/>
        <end position="66"/>
    </location>
</feature>
<dbReference type="Gene3D" id="1.10.357.10">
    <property type="entry name" value="Tetracycline Repressor, domain 2"/>
    <property type="match status" value="1"/>
</dbReference>
<sequence>MAWDTERTKALLLEAGVDEFSEFGFAGARVERIATKAGVNKERIYQYFGNKGSFFSTVLAQQVALFSTAVPLIGHGPSAIADYAGRRFDFAIEHPRLTRLLFWEGLEIRSAAIEDPRREHARRLIGSATRALPTLSAADASELILTVITLVDGWVALQTTDRQFADTEVTADDRNDRRRDFIVMTVSAATTAAVERGRGDDSRRAR</sequence>
<feature type="DNA-binding region" description="H-T-H motif" evidence="2">
    <location>
        <begin position="29"/>
        <end position="48"/>
    </location>
</feature>
<dbReference type="EMBL" id="LVHI01000002">
    <property type="protein sequence ID" value="OAK56892.1"/>
    <property type="molecule type" value="Genomic_DNA"/>
</dbReference>
<dbReference type="PROSITE" id="PS50977">
    <property type="entry name" value="HTH_TETR_2"/>
    <property type="match status" value="1"/>
</dbReference>
<keyword evidence="1 2" id="KW-0238">DNA-binding</keyword>
<dbReference type="PANTHER" id="PTHR30328:SF54">
    <property type="entry name" value="HTH-TYPE TRANSCRIPTIONAL REPRESSOR SCO4008"/>
    <property type="match status" value="1"/>
</dbReference>
<dbReference type="InterPro" id="IPR050109">
    <property type="entry name" value="HTH-type_TetR-like_transc_reg"/>
</dbReference>
<organism evidence="4 5">
    <name type="scientific">Rhodococcoides kyotonense</name>
    <dbReference type="NCBI Taxonomy" id="398843"/>
    <lineage>
        <taxon>Bacteria</taxon>
        <taxon>Bacillati</taxon>
        <taxon>Actinomycetota</taxon>
        <taxon>Actinomycetes</taxon>
        <taxon>Mycobacteriales</taxon>
        <taxon>Nocardiaceae</taxon>
        <taxon>Rhodococcoides</taxon>
    </lineage>
</organism>
<accession>A0A177YMR4</accession>
<reference evidence="4 5" key="1">
    <citation type="submission" date="2016-03" db="EMBL/GenBank/DDBJ databases">
        <title>Genome sequence of Rhodococcus kyotonensis KB10.</title>
        <authorList>
            <person name="Jeong H."/>
            <person name="Hong C.E."/>
            <person name="Jo S.H."/>
            <person name="Park J.M."/>
        </authorList>
    </citation>
    <scope>NUCLEOTIDE SEQUENCE [LARGE SCALE GENOMIC DNA]</scope>
    <source>
        <strain evidence="4 5">KB10</strain>
    </source>
</reference>
<protein>
    <submittedName>
        <fullName evidence="4">TetR family transcriptional regulator</fullName>
    </submittedName>
</protein>
<evidence type="ECO:0000313" key="5">
    <source>
        <dbReference type="Proteomes" id="UP000077519"/>
    </source>
</evidence>
<dbReference type="GO" id="GO:0003677">
    <property type="term" value="F:DNA binding"/>
    <property type="evidence" value="ECO:0007669"/>
    <property type="project" value="UniProtKB-UniRule"/>
</dbReference>
<dbReference type="GO" id="GO:0006355">
    <property type="term" value="P:regulation of DNA-templated transcription"/>
    <property type="evidence" value="ECO:0007669"/>
    <property type="project" value="UniProtKB-ARBA"/>
</dbReference>
<dbReference type="PANTHER" id="PTHR30328">
    <property type="entry name" value="TRANSCRIPTIONAL REPRESSOR"/>
    <property type="match status" value="1"/>
</dbReference>
<dbReference type="Pfam" id="PF17926">
    <property type="entry name" value="TetR_C_21"/>
    <property type="match status" value="1"/>
</dbReference>
<dbReference type="Proteomes" id="UP000077519">
    <property type="component" value="Unassembled WGS sequence"/>
</dbReference>
<dbReference type="InterPro" id="IPR009057">
    <property type="entry name" value="Homeodomain-like_sf"/>
</dbReference>
<dbReference type="AlphaFoldDB" id="A0A177YMR4"/>
<comment type="caution">
    <text evidence="4">The sequence shown here is derived from an EMBL/GenBank/DDBJ whole genome shotgun (WGS) entry which is preliminary data.</text>
</comment>
<gene>
    <name evidence="4" type="ORF">A3K89_14830</name>
</gene>
<dbReference type="InterPro" id="IPR041467">
    <property type="entry name" value="Sco4008_C"/>
</dbReference>
<evidence type="ECO:0000256" key="1">
    <source>
        <dbReference type="ARBA" id="ARBA00023125"/>
    </source>
</evidence>
<dbReference type="InterPro" id="IPR001647">
    <property type="entry name" value="HTH_TetR"/>
</dbReference>
<dbReference type="PRINTS" id="PR00455">
    <property type="entry name" value="HTHTETR"/>
</dbReference>
<evidence type="ECO:0000256" key="2">
    <source>
        <dbReference type="PROSITE-ProRule" id="PRU00335"/>
    </source>
</evidence>
<evidence type="ECO:0000313" key="4">
    <source>
        <dbReference type="EMBL" id="OAK56892.1"/>
    </source>
</evidence>
<dbReference type="InterPro" id="IPR036271">
    <property type="entry name" value="Tet_transcr_reg_TetR-rel_C_sf"/>
</dbReference>
<evidence type="ECO:0000259" key="3">
    <source>
        <dbReference type="PROSITE" id="PS50977"/>
    </source>
</evidence>
<name>A0A177YMR4_9NOCA</name>
<dbReference type="Pfam" id="PF00440">
    <property type="entry name" value="TetR_N"/>
    <property type="match status" value="1"/>
</dbReference>
<dbReference type="SUPFAM" id="SSF48498">
    <property type="entry name" value="Tetracyclin repressor-like, C-terminal domain"/>
    <property type="match status" value="1"/>
</dbReference>
<dbReference type="RefSeq" id="WP_068421088.1">
    <property type="nucleotide sequence ID" value="NZ_LVHI01000002.1"/>
</dbReference>
<keyword evidence="5" id="KW-1185">Reference proteome</keyword>
<dbReference type="SUPFAM" id="SSF46689">
    <property type="entry name" value="Homeodomain-like"/>
    <property type="match status" value="1"/>
</dbReference>